<comment type="similarity">
    <text evidence="2">Belongs to the peptidase S54 family.</text>
</comment>
<evidence type="ECO:0000259" key="9">
    <source>
        <dbReference type="Pfam" id="PF01694"/>
    </source>
</evidence>
<dbReference type="EMBL" id="FNBA01000002">
    <property type="protein sequence ID" value="SDE66544.1"/>
    <property type="molecule type" value="Genomic_DNA"/>
</dbReference>
<feature type="compositionally biased region" description="Polar residues" evidence="7">
    <location>
        <begin position="241"/>
        <end position="255"/>
    </location>
</feature>
<evidence type="ECO:0000256" key="4">
    <source>
        <dbReference type="ARBA" id="ARBA00022801"/>
    </source>
</evidence>
<dbReference type="InterPro" id="IPR046483">
    <property type="entry name" value="DUF6576"/>
</dbReference>
<dbReference type="Proteomes" id="UP000199321">
    <property type="component" value="Unassembled WGS sequence"/>
</dbReference>
<feature type="region of interest" description="Disordered" evidence="7">
    <location>
        <begin position="232"/>
        <end position="256"/>
    </location>
</feature>
<feature type="transmembrane region" description="Helical" evidence="8">
    <location>
        <begin position="161"/>
        <end position="178"/>
    </location>
</feature>
<evidence type="ECO:0000313" key="12">
    <source>
        <dbReference type="Proteomes" id="UP000199321"/>
    </source>
</evidence>
<feature type="transmembrane region" description="Helical" evidence="8">
    <location>
        <begin position="127"/>
        <end position="149"/>
    </location>
</feature>
<dbReference type="Pfam" id="PF01694">
    <property type="entry name" value="Rhomboid"/>
    <property type="match status" value="1"/>
</dbReference>
<comment type="subcellular location">
    <subcellularLocation>
        <location evidence="1">Membrane</location>
        <topology evidence="1">Multi-pass membrane protein</topology>
    </subcellularLocation>
</comment>
<gene>
    <name evidence="11" type="ORF">SAMN05421855_102122</name>
</gene>
<evidence type="ECO:0000256" key="5">
    <source>
        <dbReference type="ARBA" id="ARBA00022989"/>
    </source>
</evidence>
<feature type="transmembrane region" description="Helical" evidence="8">
    <location>
        <begin position="63"/>
        <end position="87"/>
    </location>
</feature>
<dbReference type="STRING" id="227084.SAMN05421855_102122"/>
<dbReference type="PANTHER" id="PTHR43731">
    <property type="entry name" value="RHOMBOID PROTEASE"/>
    <property type="match status" value="1"/>
</dbReference>
<keyword evidence="5 8" id="KW-1133">Transmembrane helix</keyword>
<evidence type="ECO:0000256" key="7">
    <source>
        <dbReference type="SAM" id="MobiDB-lite"/>
    </source>
</evidence>
<proteinExistence type="inferred from homology"/>
<reference evidence="11 12" key="1">
    <citation type="submission" date="2016-10" db="EMBL/GenBank/DDBJ databases">
        <authorList>
            <person name="de Groot N.N."/>
        </authorList>
    </citation>
    <scope>NUCLEOTIDE SEQUENCE [LARGE SCALE GENOMIC DNA]</scope>
    <source>
        <strain evidence="11 12">DSM 16195</strain>
    </source>
</reference>
<keyword evidence="6 8" id="KW-0472">Membrane</keyword>
<dbReference type="SUPFAM" id="SSF144091">
    <property type="entry name" value="Rhomboid-like"/>
    <property type="match status" value="1"/>
</dbReference>
<dbReference type="AlphaFoldDB" id="A0A1G7ESC0"/>
<protein>
    <submittedName>
        <fullName evidence="11">Membrane associated serine protease, rhomboid family</fullName>
    </submittedName>
</protein>
<keyword evidence="4" id="KW-0378">Hydrolase</keyword>
<dbReference type="PANTHER" id="PTHR43731:SF14">
    <property type="entry name" value="PRESENILIN-ASSOCIATED RHOMBOID-LIKE PROTEIN, MITOCHONDRIAL"/>
    <property type="match status" value="1"/>
</dbReference>
<evidence type="ECO:0000256" key="1">
    <source>
        <dbReference type="ARBA" id="ARBA00004141"/>
    </source>
</evidence>
<evidence type="ECO:0000259" key="10">
    <source>
        <dbReference type="Pfam" id="PF20216"/>
    </source>
</evidence>
<dbReference type="InterPro" id="IPR035952">
    <property type="entry name" value="Rhomboid-like_sf"/>
</dbReference>
<dbReference type="InterPro" id="IPR022764">
    <property type="entry name" value="Peptidase_S54_rhomboid_dom"/>
</dbReference>
<feature type="transmembrane region" description="Helical" evidence="8">
    <location>
        <begin position="12"/>
        <end position="36"/>
    </location>
</feature>
<dbReference type="GO" id="GO:0004252">
    <property type="term" value="F:serine-type endopeptidase activity"/>
    <property type="evidence" value="ECO:0007669"/>
    <property type="project" value="InterPro"/>
</dbReference>
<evidence type="ECO:0000256" key="8">
    <source>
        <dbReference type="SAM" id="Phobius"/>
    </source>
</evidence>
<dbReference type="Pfam" id="PF20216">
    <property type="entry name" value="DUF6576"/>
    <property type="match status" value="1"/>
</dbReference>
<keyword evidence="12" id="KW-1185">Reference proteome</keyword>
<dbReference type="Gene3D" id="1.20.1540.10">
    <property type="entry name" value="Rhomboid-like"/>
    <property type="match status" value="1"/>
</dbReference>
<dbReference type="InterPro" id="IPR050925">
    <property type="entry name" value="Rhomboid_protease_S54"/>
</dbReference>
<dbReference type="GO" id="GO:0006508">
    <property type="term" value="P:proteolysis"/>
    <property type="evidence" value="ECO:0007669"/>
    <property type="project" value="UniProtKB-KW"/>
</dbReference>
<feature type="transmembrane region" description="Helical" evidence="8">
    <location>
        <begin position="184"/>
        <end position="202"/>
    </location>
</feature>
<dbReference type="GO" id="GO:0016020">
    <property type="term" value="C:membrane"/>
    <property type="evidence" value="ECO:0007669"/>
    <property type="project" value="UniProtKB-SubCell"/>
</dbReference>
<sequence>MANNLTYQFKTANIIVKIIAINAVIFLTVYLASFFFGTTQGNLVKWFVLPENLSELILQPWSLFTYSFLHFGLWHVLFNMLWLYWFGTIILNLFTPKRLLTIYLLGGFFGGLLYVIAYNIFPVFTTTTGSLIGASGAVMAIMVFIATYTPNTEMRIFMFNIKLWHIAVFFLLLDLVQIPTSGNAGGLIAHLGGALFGYVYAVQLGKGKDIGIWFENAMDWVTDLFKPRTKKPFKKVHRTQQPKSSSVTQKGNTSENQKKIDAILDKIGKSGYESLTKAEKDFLFKAGKE</sequence>
<dbReference type="RefSeq" id="WP_175445420.1">
    <property type="nucleotide sequence ID" value="NZ_BMWO01000002.1"/>
</dbReference>
<evidence type="ECO:0000256" key="3">
    <source>
        <dbReference type="ARBA" id="ARBA00022692"/>
    </source>
</evidence>
<evidence type="ECO:0000256" key="2">
    <source>
        <dbReference type="ARBA" id="ARBA00009045"/>
    </source>
</evidence>
<keyword evidence="11" id="KW-0645">Protease</keyword>
<organism evidence="11 12">
    <name type="scientific">Ulvibacter litoralis</name>
    <dbReference type="NCBI Taxonomy" id="227084"/>
    <lineage>
        <taxon>Bacteria</taxon>
        <taxon>Pseudomonadati</taxon>
        <taxon>Bacteroidota</taxon>
        <taxon>Flavobacteriia</taxon>
        <taxon>Flavobacteriales</taxon>
        <taxon>Flavobacteriaceae</taxon>
        <taxon>Ulvibacter</taxon>
    </lineage>
</organism>
<name>A0A1G7ESC0_9FLAO</name>
<feature type="transmembrane region" description="Helical" evidence="8">
    <location>
        <begin position="99"/>
        <end position="121"/>
    </location>
</feature>
<evidence type="ECO:0000313" key="11">
    <source>
        <dbReference type="EMBL" id="SDE66544.1"/>
    </source>
</evidence>
<accession>A0A1G7ESC0</accession>
<keyword evidence="3 8" id="KW-0812">Transmembrane</keyword>
<evidence type="ECO:0000256" key="6">
    <source>
        <dbReference type="ARBA" id="ARBA00023136"/>
    </source>
</evidence>
<feature type="domain" description="Peptidase S54 rhomboid" evidence="9">
    <location>
        <begin position="59"/>
        <end position="204"/>
    </location>
</feature>
<feature type="domain" description="DUF6576" evidence="10">
    <location>
        <begin position="255"/>
        <end position="283"/>
    </location>
</feature>